<gene>
    <name evidence="2" type="ORF">SAMN05892877_106202</name>
</gene>
<keyword evidence="3" id="KW-1185">Reference proteome</keyword>
<name>A0A285UD22_9HYPH</name>
<evidence type="ECO:0000313" key="2">
    <source>
        <dbReference type="EMBL" id="SOC39805.1"/>
    </source>
</evidence>
<keyword evidence="1" id="KW-1277">Toxin-antitoxin system</keyword>
<evidence type="ECO:0000313" key="3">
    <source>
        <dbReference type="Proteomes" id="UP000219167"/>
    </source>
</evidence>
<organism evidence="2 3">
    <name type="scientific">Rhizobium subbaraonis</name>
    <dbReference type="NCBI Taxonomy" id="908946"/>
    <lineage>
        <taxon>Bacteria</taxon>
        <taxon>Pseudomonadati</taxon>
        <taxon>Pseudomonadota</taxon>
        <taxon>Alphaproteobacteria</taxon>
        <taxon>Hyphomicrobiales</taxon>
        <taxon>Rhizobiaceae</taxon>
        <taxon>Rhizobium/Agrobacterium group</taxon>
        <taxon>Rhizobium</taxon>
    </lineage>
</organism>
<dbReference type="Pfam" id="PF05016">
    <property type="entry name" value="ParE_toxin"/>
    <property type="match status" value="1"/>
</dbReference>
<sequence>MSVGRSPAIKRRRVAYTTTARADLRAIHRHIAHQDPPAADRFILDVHAKMLHLADLGLTGIDRHEVSPGLRSFAYRDRAVYFRLTDSHLHIIRILHGRQSLSPDDFTESET</sequence>
<dbReference type="EMBL" id="OBQD01000006">
    <property type="protein sequence ID" value="SOC39805.1"/>
    <property type="molecule type" value="Genomic_DNA"/>
</dbReference>
<accession>A0A285UD22</accession>
<dbReference type="Proteomes" id="UP000219167">
    <property type="component" value="Unassembled WGS sequence"/>
</dbReference>
<dbReference type="AlphaFoldDB" id="A0A285UD22"/>
<dbReference type="InterPro" id="IPR035093">
    <property type="entry name" value="RelE/ParE_toxin_dom_sf"/>
</dbReference>
<dbReference type="InterPro" id="IPR007712">
    <property type="entry name" value="RelE/ParE_toxin"/>
</dbReference>
<dbReference type="Gene3D" id="3.30.2310.20">
    <property type="entry name" value="RelE-like"/>
    <property type="match status" value="1"/>
</dbReference>
<reference evidence="2 3" key="1">
    <citation type="submission" date="2017-08" db="EMBL/GenBank/DDBJ databases">
        <authorList>
            <person name="de Groot N.N."/>
        </authorList>
    </citation>
    <scope>NUCLEOTIDE SEQUENCE [LARGE SCALE GENOMIC DNA]</scope>
    <source>
        <strain evidence="2 3">JC85</strain>
    </source>
</reference>
<evidence type="ECO:0000256" key="1">
    <source>
        <dbReference type="ARBA" id="ARBA00022649"/>
    </source>
</evidence>
<proteinExistence type="predicted"/>
<protein>
    <submittedName>
        <fullName evidence="2">Plasmid stabilization system protein ParE</fullName>
    </submittedName>
</protein>